<protein>
    <recommendedName>
        <fullName evidence="4">DUF4367 domain-containing protein</fullName>
    </recommendedName>
</protein>
<accession>A0ABQ5NME9</accession>
<reference evidence="2" key="1">
    <citation type="submission" date="2022-08" db="EMBL/GenBank/DDBJ databases">
        <title>Draft genome sequence of Lysinibacillus sp. strain KH24.</title>
        <authorList>
            <person name="Kanbe H."/>
            <person name="Itoh H."/>
        </authorList>
    </citation>
    <scope>NUCLEOTIDE SEQUENCE</scope>
    <source>
        <strain evidence="2">KH24</strain>
    </source>
</reference>
<dbReference type="RefSeq" id="WP_264989322.1">
    <property type="nucleotide sequence ID" value="NZ_BRZA01000003.1"/>
</dbReference>
<evidence type="ECO:0000256" key="1">
    <source>
        <dbReference type="SAM" id="Phobius"/>
    </source>
</evidence>
<sequence>MTNKIKSFQEFENRLKQAAIPQSSTAMYRIRITKEKKPFYTRLSVVMILCSLFITASIATAMELRSWSIFNKEGKEVLSAGYMDVQEAEMYEDIRKMYMRYKNEIEELTQTLPNGKFVTVLLVEAYEKYGLTSVYSSSKEHQIDQITQIPQMFREDLHLTDDLVGENSFVSGSIHYNLPERTIEEIERAHEEMYRTAKQDNAPYSIRVEGEETPDVNGVYLTYGKETDSVHITISEGTKMLLSSKVVNYQVIKDNGVEFLYDKESQRIDFVKEVGDKKYVIAINGWKLMNEEPTPEPLLAVARKMLN</sequence>
<proteinExistence type="predicted"/>
<feature type="transmembrane region" description="Helical" evidence="1">
    <location>
        <begin position="39"/>
        <end position="62"/>
    </location>
</feature>
<keyword evidence="1" id="KW-0812">Transmembrane</keyword>
<dbReference type="Proteomes" id="UP001065593">
    <property type="component" value="Unassembled WGS sequence"/>
</dbReference>
<evidence type="ECO:0000313" key="2">
    <source>
        <dbReference type="EMBL" id="GLC89520.1"/>
    </source>
</evidence>
<gene>
    <name evidence="2" type="ORF">LYSBPC_26470</name>
</gene>
<dbReference type="EMBL" id="BRZA01000003">
    <property type="protein sequence ID" value="GLC89520.1"/>
    <property type="molecule type" value="Genomic_DNA"/>
</dbReference>
<comment type="caution">
    <text evidence="2">The sequence shown here is derived from an EMBL/GenBank/DDBJ whole genome shotgun (WGS) entry which is preliminary data.</text>
</comment>
<evidence type="ECO:0000313" key="3">
    <source>
        <dbReference type="Proteomes" id="UP001065593"/>
    </source>
</evidence>
<name>A0ABQ5NME9_9BACI</name>
<keyword evidence="1" id="KW-0472">Membrane</keyword>
<organism evidence="2 3">
    <name type="scientific">Lysinibacillus piscis</name>
    <dbReference type="NCBI Taxonomy" id="2518931"/>
    <lineage>
        <taxon>Bacteria</taxon>
        <taxon>Bacillati</taxon>
        <taxon>Bacillota</taxon>
        <taxon>Bacilli</taxon>
        <taxon>Bacillales</taxon>
        <taxon>Bacillaceae</taxon>
        <taxon>Lysinibacillus</taxon>
    </lineage>
</organism>
<keyword evidence="3" id="KW-1185">Reference proteome</keyword>
<keyword evidence="1" id="KW-1133">Transmembrane helix</keyword>
<evidence type="ECO:0008006" key="4">
    <source>
        <dbReference type="Google" id="ProtNLM"/>
    </source>
</evidence>